<dbReference type="RefSeq" id="WP_219966298.1">
    <property type="nucleotide sequence ID" value="NZ_JAGFNZ010000006.1"/>
</dbReference>
<accession>A0ABS7DRG6</accession>
<keyword evidence="2" id="KW-1185">Reference proteome</keyword>
<reference evidence="1 2" key="1">
    <citation type="submission" date="2021-03" db="EMBL/GenBank/DDBJ databases">
        <title>Caproiciproducens sp. nov. isolated from feces of cow.</title>
        <authorList>
            <person name="Choi J.-Y."/>
        </authorList>
    </citation>
    <scope>NUCLEOTIDE SEQUENCE [LARGE SCALE GENOMIC DNA]</scope>
    <source>
        <strain evidence="1 2">AGMB10547</strain>
    </source>
</reference>
<sequence length="150" mass="17429">MDKTNQLYRCWENIKSRCSNPKDSHYHYYGEKGVTVCDDWKNSYSSFKSWALQNGFMPGLTIDRIDVNGNYCPENCRWITQKEQCSNRTSNRILTYNGVSHTVTQWSEIVGISANTIFARLDRGWSTEKSLTRPLDNRGGNQRYRKKAVA</sequence>
<dbReference type="EMBL" id="JAGFNZ010000006">
    <property type="protein sequence ID" value="MBW7573895.1"/>
    <property type="molecule type" value="Genomic_DNA"/>
</dbReference>
<protein>
    <submittedName>
        <fullName evidence="1">Uncharacterized protein</fullName>
    </submittedName>
</protein>
<proteinExistence type="predicted"/>
<evidence type="ECO:0000313" key="1">
    <source>
        <dbReference type="EMBL" id="MBW7573895.1"/>
    </source>
</evidence>
<gene>
    <name evidence="1" type="ORF">J5W02_13860</name>
</gene>
<name>A0ABS7DRG6_9FIRM</name>
<organism evidence="1 2">
    <name type="scientific">Caproiciproducens faecalis</name>
    <dbReference type="NCBI Taxonomy" id="2820301"/>
    <lineage>
        <taxon>Bacteria</taxon>
        <taxon>Bacillati</taxon>
        <taxon>Bacillota</taxon>
        <taxon>Clostridia</taxon>
        <taxon>Eubacteriales</taxon>
        <taxon>Acutalibacteraceae</taxon>
        <taxon>Caproiciproducens</taxon>
    </lineage>
</organism>
<evidence type="ECO:0000313" key="2">
    <source>
        <dbReference type="Proteomes" id="UP000719942"/>
    </source>
</evidence>
<dbReference type="Proteomes" id="UP000719942">
    <property type="component" value="Unassembled WGS sequence"/>
</dbReference>
<comment type="caution">
    <text evidence="1">The sequence shown here is derived from an EMBL/GenBank/DDBJ whole genome shotgun (WGS) entry which is preliminary data.</text>
</comment>